<comment type="caution">
    <text evidence="2">The sequence shown here is derived from an EMBL/GenBank/DDBJ whole genome shotgun (WGS) entry which is preliminary data.</text>
</comment>
<organism evidence="2 3">
    <name type="scientific">Orbilia javanica</name>
    <dbReference type="NCBI Taxonomy" id="47235"/>
    <lineage>
        <taxon>Eukaryota</taxon>
        <taxon>Fungi</taxon>
        <taxon>Dikarya</taxon>
        <taxon>Ascomycota</taxon>
        <taxon>Pezizomycotina</taxon>
        <taxon>Orbiliomycetes</taxon>
        <taxon>Orbiliales</taxon>
        <taxon>Orbiliaceae</taxon>
        <taxon>Orbilia</taxon>
    </lineage>
</organism>
<accession>A0AAN8MSX1</accession>
<evidence type="ECO:0000256" key="1">
    <source>
        <dbReference type="SAM" id="MobiDB-lite"/>
    </source>
</evidence>
<proteinExistence type="predicted"/>
<dbReference type="Proteomes" id="UP001313282">
    <property type="component" value="Unassembled WGS sequence"/>
</dbReference>
<keyword evidence="3" id="KW-1185">Reference proteome</keyword>
<sequence length="305" mass="35144">MSNLNFNNHRLGDPATMGNIYSSQPAPVRVVGLRCIEVKLPTDDNPSSSAEHELEDANIENKQLEISALPGTYTGKNHKLTSSTSYRPELSDADEPKELKKHFGGKREDLPFLAYAYPEVNHRKNQKALSPLAPVGARRAYQPRYPAILPSQLSTIQKLAHRSKPEHYSRLNAKIRKAYESRVAPRASRLTRNRREDIRSRERLFRQLRQHMAVPNSVAKCFKRLVKKLWQIHNPLMRQRLEQYSFVDMCDIFKFQHLKPQEYIFHLGWKGTPLDEPEIIQYLALIGKHAAGLAPWPKRRDGLSL</sequence>
<gene>
    <name evidence="2" type="ORF">TWF718_003506</name>
</gene>
<evidence type="ECO:0000313" key="3">
    <source>
        <dbReference type="Proteomes" id="UP001313282"/>
    </source>
</evidence>
<evidence type="ECO:0000313" key="2">
    <source>
        <dbReference type="EMBL" id="KAK6330078.1"/>
    </source>
</evidence>
<feature type="region of interest" description="Disordered" evidence="1">
    <location>
        <begin position="72"/>
        <end position="93"/>
    </location>
</feature>
<protein>
    <submittedName>
        <fullName evidence="2">Uncharacterized protein</fullName>
    </submittedName>
</protein>
<name>A0AAN8MSX1_9PEZI</name>
<reference evidence="2 3" key="1">
    <citation type="submission" date="2019-10" db="EMBL/GenBank/DDBJ databases">
        <authorList>
            <person name="Palmer J.M."/>
        </authorList>
    </citation>
    <scope>NUCLEOTIDE SEQUENCE [LARGE SCALE GENOMIC DNA]</scope>
    <source>
        <strain evidence="2 3">TWF718</strain>
    </source>
</reference>
<dbReference type="EMBL" id="JAVHNR010000012">
    <property type="protein sequence ID" value="KAK6330078.1"/>
    <property type="molecule type" value="Genomic_DNA"/>
</dbReference>
<dbReference type="AlphaFoldDB" id="A0AAN8MSX1"/>